<feature type="transmembrane region" description="Helical" evidence="1">
    <location>
        <begin position="138"/>
        <end position="163"/>
    </location>
</feature>
<sequence>MNAAPAFVTPEPSCANDSNVFDVNFQKQQQIPSVTALHEEQKKQIENVMETLQENVQYNQQGGFVIEFILGTGIIHVIGSIYAVFLAYQCNLTWNWIELIAALVFPYLYIPYAYYSKQCSSEVLIPTLIQMFQFTGDIIGYLISAIPSILTVGISLVTLYYILKIEDKVNTSE</sequence>
<protein>
    <recommendedName>
        <fullName evidence="3">Transmembrane protein</fullName>
    </recommendedName>
</protein>
<keyword evidence="1" id="KW-1133">Transmembrane helix</keyword>
<feature type="transmembrane region" description="Helical" evidence="1">
    <location>
        <begin position="94"/>
        <end position="115"/>
    </location>
</feature>
<keyword evidence="1" id="KW-0812">Transmembrane</keyword>
<evidence type="ECO:0000256" key="1">
    <source>
        <dbReference type="SAM" id="Phobius"/>
    </source>
</evidence>
<evidence type="ECO:0008006" key="3">
    <source>
        <dbReference type="Google" id="ProtNLM"/>
    </source>
</evidence>
<keyword evidence="1" id="KW-0472">Membrane</keyword>
<organism evidence="2">
    <name type="scientific">viral metagenome</name>
    <dbReference type="NCBI Taxonomy" id="1070528"/>
    <lineage>
        <taxon>unclassified sequences</taxon>
        <taxon>metagenomes</taxon>
        <taxon>organismal metagenomes</taxon>
    </lineage>
</organism>
<name>A0A6C0J7T0_9ZZZZ</name>
<feature type="transmembrane region" description="Helical" evidence="1">
    <location>
        <begin position="64"/>
        <end position="88"/>
    </location>
</feature>
<reference evidence="2" key="1">
    <citation type="journal article" date="2020" name="Nature">
        <title>Giant virus diversity and host interactions through global metagenomics.</title>
        <authorList>
            <person name="Schulz F."/>
            <person name="Roux S."/>
            <person name="Paez-Espino D."/>
            <person name="Jungbluth S."/>
            <person name="Walsh D.A."/>
            <person name="Denef V.J."/>
            <person name="McMahon K.D."/>
            <person name="Konstantinidis K.T."/>
            <person name="Eloe-Fadrosh E.A."/>
            <person name="Kyrpides N.C."/>
            <person name="Woyke T."/>
        </authorList>
    </citation>
    <scope>NUCLEOTIDE SEQUENCE</scope>
    <source>
        <strain evidence="2">GVMAG-M-3300025727-45</strain>
    </source>
</reference>
<dbReference type="AlphaFoldDB" id="A0A6C0J7T0"/>
<accession>A0A6C0J7T0</accession>
<evidence type="ECO:0000313" key="2">
    <source>
        <dbReference type="EMBL" id="QHT99693.1"/>
    </source>
</evidence>
<dbReference type="EMBL" id="MN740312">
    <property type="protein sequence ID" value="QHT99693.1"/>
    <property type="molecule type" value="Genomic_DNA"/>
</dbReference>
<proteinExistence type="predicted"/>